<dbReference type="Proteomes" id="UP000183832">
    <property type="component" value="Unassembled WGS sequence"/>
</dbReference>
<organism evidence="1 2">
    <name type="scientific">Clunio marinus</name>
    <dbReference type="NCBI Taxonomy" id="568069"/>
    <lineage>
        <taxon>Eukaryota</taxon>
        <taxon>Metazoa</taxon>
        <taxon>Ecdysozoa</taxon>
        <taxon>Arthropoda</taxon>
        <taxon>Hexapoda</taxon>
        <taxon>Insecta</taxon>
        <taxon>Pterygota</taxon>
        <taxon>Neoptera</taxon>
        <taxon>Endopterygota</taxon>
        <taxon>Diptera</taxon>
        <taxon>Nematocera</taxon>
        <taxon>Chironomoidea</taxon>
        <taxon>Chironomidae</taxon>
        <taxon>Clunio</taxon>
    </lineage>
</organism>
<dbReference type="EMBL" id="CVRI01000010">
    <property type="protein sequence ID" value="CRK88800.1"/>
    <property type="molecule type" value="Genomic_DNA"/>
</dbReference>
<evidence type="ECO:0000313" key="2">
    <source>
        <dbReference type="Proteomes" id="UP000183832"/>
    </source>
</evidence>
<sequence length="14" mass="1682">MLFMTCFKSEGIKF</sequence>
<proteinExistence type="predicted"/>
<name>A0A1J1HL60_9DIPT</name>
<keyword evidence="2" id="KW-1185">Reference proteome</keyword>
<gene>
    <name evidence="1" type="ORF">CLUMA_CG002691</name>
</gene>
<reference evidence="1 2" key="1">
    <citation type="submission" date="2015-04" db="EMBL/GenBank/DDBJ databases">
        <authorList>
            <person name="Syromyatnikov M.Y."/>
            <person name="Popov V.N."/>
        </authorList>
    </citation>
    <scope>NUCLEOTIDE SEQUENCE [LARGE SCALE GENOMIC DNA]</scope>
</reference>
<accession>A0A1J1HL60</accession>
<evidence type="ECO:0000313" key="1">
    <source>
        <dbReference type="EMBL" id="CRK88800.1"/>
    </source>
</evidence>
<protein>
    <submittedName>
        <fullName evidence="1">CLUMA_CG002691, isoform A</fullName>
    </submittedName>
</protein>